<dbReference type="AlphaFoldDB" id="A0A0D2JN46"/>
<dbReference type="PANTHER" id="PTHR46401">
    <property type="entry name" value="GLYCOSYLTRANSFERASE WBBK-RELATED"/>
    <property type="match status" value="1"/>
</dbReference>
<feature type="domain" description="Glycosyl transferase family 1" evidence="2">
    <location>
        <begin position="126"/>
        <end position="279"/>
    </location>
</feature>
<dbReference type="Proteomes" id="UP000032233">
    <property type="component" value="Unassembled WGS sequence"/>
</dbReference>
<dbReference type="Pfam" id="PF13439">
    <property type="entry name" value="Glyco_transf_4"/>
    <property type="match status" value="1"/>
</dbReference>
<dbReference type="Gene3D" id="3.40.50.2000">
    <property type="entry name" value="Glycogen Phosphorylase B"/>
    <property type="match status" value="2"/>
</dbReference>
<name>A0A0D2JN46_9BACT</name>
<reference evidence="4 5" key="1">
    <citation type="submission" date="2013-11" db="EMBL/GenBank/DDBJ databases">
        <title>Metagenomic analysis of a methanogenic consortium involved in long chain n-alkane degradation.</title>
        <authorList>
            <person name="Davidova I.A."/>
            <person name="Callaghan A.V."/>
            <person name="Wawrik B."/>
            <person name="Pruitt S."/>
            <person name="Marks C."/>
            <person name="Duncan K.E."/>
            <person name="Suflita J.M."/>
        </authorList>
    </citation>
    <scope>NUCLEOTIDE SEQUENCE [LARGE SCALE GENOMIC DNA]</scope>
    <source>
        <strain evidence="4 5">SPR</strain>
    </source>
</reference>
<dbReference type="GO" id="GO:0016757">
    <property type="term" value="F:glycosyltransferase activity"/>
    <property type="evidence" value="ECO:0007669"/>
    <property type="project" value="InterPro"/>
</dbReference>
<dbReference type="InterPro" id="IPR001296">
    <property type="entry name" value="Glyco_trans_1"/>
</dbReference>
<dbReference type="InterPro" id="IPR028098">
    <property type="entry name" value="Glyco_trans_4-like_N"/>
</dbReference>
<dbReference type="Pfam" id="PF00534">
    <property type="entry name" value="Glycos_transf_1"/>
    <property type="match status" value="1"/>
</dbReference>
<dbReference type="InParanoid" id="A0A0D2JN46"/>
<evidence type="ECO:0000259" key="3">
    <source>
        <dbReference type="Pfam" id="PF13439"/>
    </source>
</evidence>
<accession>A0A0D2JN46</accession>
<dbReference type="FunFam" id="3.40.50.2000:FF:000119">
    <property type="entry name" value="Glycosyl transferase group 1"/>
    <property type="match status" value="1"/>
</dbReference>
<evidence type="ECO:0000256" key="1">
    <source>
        <dbReference type="ARBA" id="ARBA00022679"/>
    </source>
</evidence>
<dbReference type="PANTHER" id="PTHR46401:SF2">
    <property type="entry name" value="GLYCOSYLTRANSFERASE WBBK-RELATED"/>
    <property type="match status" value="1"/>
</dbReference>
<gene>
    <name evidence="4" type="ORF">X474_27220</name>
</gene>
<proteinExistence type="predicted"/>
<dbReference type="GO" id="GO:0009103">
    <property type="term" value="P:lipopolysaccharide biosynthetic process"/>
    <property type="evidence" value="ECO:0007669"/>
    <property type="project" value="TreeGrafter"/>
</dbReference>
<keyword evidence="5" id="KW-1185">Reference proteome</keyword>
<comment type="caution">
    <text evidence="4">The sequence shown here is derived from an EMBL/GenBank/DDBJ whole genome shotgun (WGS) entry which is preliminary data.</text>
</comment>
<sequence>MWEHFWLPGVLEQKDIQVMHGPATLIPLHGGTYSKVVTIHDLVAFLFPDTIPRKYAMYMRWLIKRVVKRADRVISVSENTKNDMVQILNLDPDKITVVHEAAQPDFRVVEDEQLLKNTCRRYGIEGPFIYHVGNIEPRKNLVRLMKAYLLLRDRLKGAVKLVITGQKGWLTKKLFRNLGGVDLSEDVIFTGYVPSEDLPILMNAAEAFIFPSLYEGFGLPVLEAMSCGTPVVTSNISSLPEIVDDAAVLVDPYLEDSIAEGILRVLEDSDLHRDLKARGLAQSAKFSWEKAASETMDVYRRVYNERDFK</sequence>
<dbReference type="PATRIC" id="fig|1429043.3.peg.5771"/>
<evidence type="ECO:0000259" key="2">
    <source>
        <dbReference type="Pfam" id="PF00534"/>
    </source>
</evidence>
<evidence type="ECO:0000313" key="5">
    <source>
        <dbReference type="Proteomes" id="UP000032233"/>
    </source>
</evidence>
<dbReference type="SUPFAM" id="SSF53756">
    <property type="entry name" value="UDP-Glycosyltransferase/glycogen phosphorylase"/>
    <property type="match status" value="1"/>
</dbReference>
<keyword evidence="1 4" id="KW-0808">Transferase</keyword>
<feature type="domain" description="Glycosyltransferase subfamily 4-like N-terminal" evidence="3">
    <location>
        <begin position="4"/>
        <end position="100"/>
    </location>
</feature>
<dbReference type="EMBL" id="AZAC01000078">
    <property type="protein sequence ID" value="KIX10910.1"/>
    <property type="molecule type" value="Genomic_DNA"/>
</dbReference>
<evidence type="ECO:0000313" key="4">
    <source>
        <dbReference type="EMBL" id="KIX10910.1"/>
    </source>
</evidence>
<dbReference type="STRING" id="1429043.X474_27220"/>
<dbReference type="CDD" id="cd03809">
    <property type="entry name" value="GT4_MtfB-like"/>
    <property type="match status" value="1"/>
</dbReference>
<organism evidence="4 5">
    <name type="scientific">Dethiosulfatarculus sandiegensis</name>
    <dbReference type="NCBI Taxonomy" id="1429043"/>
    <lineage>
        <taxon>Bacteria</taxon>
        <taxon>Pseudomonadati</taxon>
        <taxon>Thermodesulfobacteriota</taxon>
        <taxon>Desulfarculia</taxon>
        <taxon>Desulfarculales</taxon>
        <taxon>Desulfarculaceae</taxon>
        <taxon>Dethiosulfatarculus</taxon>
    </lineage>
</organism>
<protein>
    <submittedName>
        <fullName evidence="4">Glycosyl transferase family 1</fullName>
    </submittedName>
</protein>